<proteinExistence type="predicted"/>
<dbReference type="InParanoid" id="A0A165F0M6"/>
<keyword evidence="2" id="KW-1185">Reference proteome</keyword>
<sequence>MQYTPGPFIVACISPSRKPHAPIQNTPTLHHALDYLCSPRTSPVNRPRFAWSFHPAFEER</sequence>
<dbReference type="RefSeq" id="XP_040765853.1">
    <property type="nucleotide sequence ID" value="XM_040908546.1"/>
</dbReference>
<gene>
    <name evidence="1" type="ORF">LAESUDRAFT_724114</name>
</gene>
<dbReference type="EMBL" id="KV427616">
    <property type="protein sequence ID" value="KZT08113.1"/>
    <property type="molecule type" value="Genomic_DNA"/>
</dbReference>
<dbReference type="Proteomes" id="UP000076871">
    <property type="component" value="Unassembled WGS sequence"/>
</dbReference>
<accession>A0A165F0M6</accession>
<organism evidence="1 2">
    <name type="scientific">Laetiporus sulphureus 93-53</name>
    <dbReference type="NCBI Taxonomy" id="1314785"/>
    <lineage>
        <taxon>Eukaryota</taxon>
        <taxon>Fungi</taxon>
        <taxon>Dikarya</taxon>
        <taxon>Basidiomycota</taxon>
        <taxon>Agaricomycotina</taxon>
        <taxon>Agaricomycetes</taxon>
        <taxon>Polyporales</taxon>
        <taxon>Laetiporus</taxon>
    </lineage>
</organism>
<evidence type="ECO:0000313" key="1">
    <source>
        <dbReference type="EMBL" id="KZT08113.1"/>
    </source>
</evidence>
<name>A0A165F0M6_9APHY</name>
<reference evidence="1 2" key="1">
    <citation type="journal article" date="2016" name="Mol. Biol. Evol.">
        <title>Comparative Genomics of Early-Diverging Mushroom-Forming Fungi Provides Insights into the Origins of Lignocellulose Decay Capabilities.</title>
        <authorList>
            <person name="Nagy L.G."/>
            <person name="Riley R."/>
            <person name="Tritt A."/>
            <person name="Adam C."/>
            <person name="Daum C."/>
            <person name="Floudas D."/>
            <person name="Sun H."/>
            <person name="Yadav J.S."/>
            <person name="Pangilinan J."/>
            <person name="Larsson K.H."/>
            <person name="Matsuura K."/>
            <person name="Barry K."/>
            <person name="Labutti K."/>
            <person name="Kuo R."/>
            <person name="Ohm R.A."/>
            <person name="Bhattacharya S.S."/>
            <person name="Shirouzu T."/>
            <person name="Yoshinaga Y."/>
            <person name="Martin F.M."/>
            <person name="Grigoriev I.V."/>
            <person name="Hibbett D.S."/>
        </authorList>
    </citation>
    <scope>NUCLEOTIDE SEQUENCE [LARGE SCALE GENOMIC DNA]</scope>
    <source>
        <strain evidence="1 2">93-53</strain>
    </source>
</reference>
<dbReference type="GeneID" id="63825575"/>
<dbReference type="AlphaFoldDB" id="A0A165F0M6"/>
<evidence type="ECO:0000313" key="2">
    <source>
        <dbReference type="Proteomes" id="UP000076871"/>
    </source>
</evidence>
<protein>
    <submittedName>
        <fullName evidence="1">Uncharacterized protein</fullName>
    </submittedName>
</protein>